<accession>A0ABU3K857</accession>
<protein>
    <submittedName>
        <fullName evidence="1">DUF2780 domain-containing protein</fullName>
    </submittedName>
</protein>
<evidence type="ECO:0000313" key="2">
    <source>
        <dbReference type="Proteomes" id="UP001250932"/>
    </source>
</evidence>
<organism evidence="1 2">
    <name type="scientific">Candidatus Nitronereus thalassa</name>
    <dbReference type="NCBI Taxonomy" id="3020898"/>
    <lineage>
        <taxon>Bacteria</taxon>
        <taxon>Pseudomonadati</taxon>
        <taxon>Nitrospirota</taxon>
        <taxon>Nitrospiria</taxon>
        <taxon>Nitrospirales</taxon>
        <taxon>Nitrospiraceae</taxon>
        <taxon>Candidatus Nitronereus</taxon>
    </lineage>
</organism>
<dbReference type="Pfam" id="PF11075">
    <property type="entry name" value="DUF2780"/>
    <property type="match status" value="1"/>
</dbReference>
<dbReference type="EMBL" id="JAQOUE010000001">
    <property type="protein sequence ID" value="MDT7042503.1"/>
    <property type="molecule type" value="Genomic_DNA"/>
</dbReference>
<sequence length="157" mass="16373">MSNIRLSISTIFMTMLILLFSQSTLFAQKTSLVNLLTQQLGVTETQAQGGAGSIFNLAKEKLSPQEFSQVANSVPNMNDLIDAAPKKESGMGGMFGGATSMFGDSGSSLEGLAGLAGSFSKLGLSPDMVNQFVPIILNYVKSSGGETVSNLLAAVLQ</sequence>
<dbReference type="InterPro" id="IPR021302">
    <property type="entry name" value="DUF2780_VcgC/VcgE"/>
</dbReference>
<evidence type="ECO:0000313" key="1">
    <source>
        <dbReference type="EMBL" id="MDT7042503.1"/>
    </source>
</evidence>
<gene>
    <name evidence="1" type="ORF">PPG34_09065</name>
</gene>
<comment type="caution">
    <text evidence="1">The sequence shown here is derived from an EMBL/GenBank/DDBJ whole genome shotgun (WGS) entry which is preliminary data.</text>
</comment>
<keyword evidence="2" id="KW-1185">Reference proteome</keyword>
<reference evidence="1 2" key="1">
    <citation type="journal article" date="2023" name="ISME J.">
        <title>Cultivation and genomic characterization of novel and ubiquitous marine nitrite-oxidizing bacteria from the Nitrospirales.</title>
        <authorList>
            <person name="Mueller A.J."/>
            <person name="Daebeler A."/>
            <person name="Herbold C.W."/>
            <person name="Kirkegaard R.H."/>
            <person name="Daims H."/>
        </authorList>
    </citation>
    <scope>NUCLEOTIDE SEQUENCE [LARGE SCALE GENOMIC DNA]</scope>
    <source>
        <strain evidence="1 2">EB</strain>
    </source>
</reference>
<dbReference type="Proteomes" id="UP001250932">
    <property type="component" value="Unassembled WGS sequence"/>
</dbReference>
<name>A0ABU3K857_9BACT</name>
<dbReference type="RefSeq" id="WP_313832916.1">
    <property type="nucleotide sequence ID" value="NZ_JAQOUE010000001.1"/>
</dbReference>
<proteinExistence type="predicted"/>